<dbReference type="EMBL" id="LR796351">
    <property type="protein sequence ID" value="CAB4139397.1"/>
    <property type="molecule type" value="Genomic_DNA"/>
</dbReference>
<accession>A0A6J5M228</accession>
<reference evidence="1" key="1">
    <citation type="submission" date="2020-04" db="EMBL/GenBank/DDBJ databases">
        <authorList>
            <person name="Chiriac C."/>
            <person name="Salcher M."/>
            <person name="Ghai R."/>
            <person name="Kavagutti S V."/>
        </authorList>
    </citation>
    <scope>NUCLEOTIDE SEQUENCE</scope>
</reference>
<gene>
    <name evidence="1" type="ORF">UFOVP338_37</name>
</gene>
<evidence type="ECO:0000313" key="1">
    <source>
        <dbReference type="EMBL" id="CAB4139397.1"/>
    </source>
</evidence>
<proteinExistence type="predicted"/>
<name>A0A6J5M228_9CAUD</name>
<organism evidence="1">
    <name type="scientific">uncultured Caudovirales phage</name>
    <dbReference type="NCBI Taxonomy" id="2100421"/>
    <lineage>
        <taxon>Viruses</taxon>
        <taxon>Duplodnaviria</taxon>
        <taxon>Heunggongvirae</taxon>
        <taxon>Uroviricota</taxon>
        <taxon>Caudoviricetes</taxon>
        <taxon>Peduoviridae</taxon>
        <taxon>Maltschvirus</taxon>
        <taxon>Maltschvirus maltsch</taxon>
    </lineage>
</organism>
<sequence>MELQELVDAYAKYKNMKSEAERQLRVIEPKLIEALKDPMVNSDNSYTVKKTQKEGNWTYTADTIAYLKGLPPDELEPFIKPNAKSIKDNLSKGDAAHLLTTGFFPVKNTLELEGL</sequence>
<protein>
    <submittedName>
        <fullName evidence="1">Uncharacterized protein</fullName>
    </submittedName>
</protein>